<name>A0A9D1L0K1_9FIRM</name>
<evidence type="ECO:0000313" key="1">
    <source>
        <dbReference type="EMBL" id="HIU13136.1"/>
    </source>
</evidence>
<organism evidence="1 2">
    <name type="scientific">Candidatus Fimiplasma intestinipullorum</name>
    <dbReference type="NCBI Taxonomy" id="2840825"/>
    <lineage>
        <taxon>Bacteria</taxon>
        <taxon>Bacillati</taxon>
        <taxon>Bacillota</taxon>
        <taxon>Clostridia</taxon>
        <taxon>Eubacteriales</taxon>
        <taxon>Candidatus Fimiplasma</taxon>
    </lineage>
</organism>
<accession>A0A9D1L0K1</accession>
<proteinExistence type="predicted"/>
<reference evidence="1" key="2">
    <citation type="journal article" date="2021" name="PeerJ">
        <title>Extensive microbial diversity within the chicken gut microbiome revealed by metagenomics and culture.</title>
        <authorList>
            <person name="Gilroy R."/>
            <person name="Ravi A."/>
            <person name="Getino M."/>
            <person name="Pursley I."/>
            <person name="Horton D.L."/>
            <person name="Alikhan N.F."/>
            <person name="Baker D."/>
            <person name="Gharbi K."/>
            <person name="Hall N."/>
            <person name="Watson M."/>
            <person name="Adriaenssens E.M."/>
            <person name="Foster-Nyarko E."/>
            <person name="Jarju S."/>
            <person name="Secka A."/>
            <person name="Antonio M."/>
            <person name="Oren A."/>
            <person name="Chaudhuri R.R."/>
            <person name="La Ragione R."/>
            <person name="Hildebrand F."/>
            <person name="Pallen M.J."/>
        </authorList>
    </citation>
    <scope>NUCLEOTIDE SEQUENCE</scope>
    <source>
        <strain evidence="1">CHK195-11698</strain>
    </source>
</reference>
<reference evidence="1" key="1">
    <citation type="submission" date="2020-10" db="EMBL/GenBank/DDBJ databases">
        <authorList>
            <person name="Gilroy R."/>
        </authorList>
    </citation>
    <scope>NUCLEOTIDE SEQUENCE</scope>
    <source>
        <strain evidence="1">CHK195-11698</strain>
    </source>
</reference>
<dbReference type="Proteomes" id="UP000824175">
    <property type="component" value="Unassembled WGS sequence"/>
</dbReference>
<evidence type="ECO:0000313" key="2">
    <source>
        <dbReference type="Proteomes" id="UP000824175"/>
    </source>
</evidence>
<protein>
    <submittedName>
        <fullName evidence="1">Uncharacterized protein</fullName>
    </submittedName>
</protein>
<dbReference type="EMBL" id="DVMJ01000027">
    <property type="protein sequence ID" value="HIU13136.1"/>
    <property type="molecule type" value="Genomic_DNA"/>
</dbReference>
<sequence length="144" mass="16602">MTGKIDTYSFRCGVIDAFSEVVHAGVKRIAFSHATTDYQLFLDDVAYARITCQKYDTKMYVEEEMLTTDLFAKSTSYHHYVVILYLHDEDLESYLALKAKKRACQAAGTYDQHRHEIATALGKLLSYSDERIEAFIKQNHDKED</sequence>
<dbReference type="AlphaFoldDB" id="A0A9D1L0K1"/>
<comment type="caution">
    <text evidence="1">The sequence shown here is derived from an EMBL/GenBank/DDBJ whole genome shotgun (WGS) entry which is preliminary data.</text>
</comment>
<gene>
    <name evidence="1" type="ORF">IAD15_03605</name>
</gene>